<organism evidence="2">
    <name type="scientific">Schistosoma japonicum</name>
    <name type="common">Blood fluke</name>
    <dbReference type="NCBI Taxonomy" id="6182"/>
    <lineage>
        <taxon>Eukaryota</taxon>
        <taxon>Metazoa</taxon>
        <taxon>Spiralia</taxon>
        <taxon>Lophotrochozoa</taxon>
        <taxon>Platyhelminthes</taxon>
        <taxon>Trematoda</taxon>
        <taxon>Digenea</taxon>
        <taxon>Strigeidida</taxon>
        <taxon>Schistosomatoidea</taxon>
        <taxon>Schistosomatidae</taxon>
        <taxon>Schistosoma</taxon>
    </lineage>
</organism>
<dbReference type="InterPro" id="IPR032197">
    <property type="entry name" value="Atg7_N"/>
</dbReference>
<evidence type="ECO:0000259" key="1">
    <source>
        <dbReference type="Pfam" id="PF16420"/>
    </source>
</evidence>
<dbReference type="Pfam" id="PF16420">
    <property type="entry name" value="ATG7_N"/>
    <property type="match status" value="1"/>
</dbReference>
<reference evidence="2" key="1">
    <citation type="submission" date="2004-11" db="EMBL/GenBank/DDBJ databases">
        <title>The full-length cDNA sequences of Schistosoma japonicum genes.</title>
        <authorList>
            <person name="Han Z."/>
        </authorList>
    </citation>
    <scope>NUCLEOTIDE SEQUENCE</scope>
</reference>
<dbReference type="Gene3D" id="3.40.140.70">
    <property type="entry name" value="Ubiquitin-like modifier-activating enzyme ATG7 N-terminal domain"/>
    <property type="match status" value="1"/>
</dbReference>
<proteinExistence type="evidence at transcript level"/>
<feature type="domain" description="Ubiquitin-like modifier-activating enzyme Atg7 N-terminal" evidence="1">
    <location>
        <begin position="4"/>
        <end position="305"/>
    </location>
</feature>
<dbReference type="InterPro" id="IPR042522">
    <property type="entry name" value="Atg7_N_1"/>
</dbReference>
<accession>Q5DEZ5</accession>
<name>Q5DEZ5_SCHJA</name>
<sequence>MSVLQYIPFETVVDTAFWHSLADRKLSEYRLSEGPFKISAQFTNSHALGVSPRLSVDVTSFCDTNVKRSHSSTSFKISGDLFSLNSLDEFKNIDKQLFLNEYGTKFMTKALSENKFLKKPELLLRFLLLTYCDLKKHKFYFWFAYPAVLHSVQPIVTCTRSIDKEFSKDQLVHILHSFDCWRKENTSPFFVLKCGSSINVVPLSDFELAPDVYVGMCDSSVDAHSPCWLLRNLLYALSATVIHSEYPLKILCFRDRFVSGQRHWQHSIVIHINILPTSLSFTQFVGWEKWKNKLKPRVVDLSSSMGPS</sequence>
<dbReference type="EMBL" id="AY813879">
    <property type="protein sequence ID" value="AAW25611.1"/>
    <property type="molecule type" value="mRNA"/>
</dbReference>
<reference evidence="2" key="2">
    <citation type="journal article" date="2006" name="PLoS Pathog.">
        <title>New perspectives on host-parasite interplay by comparative transcriptomic and proteomic analyses of Schistosoma japonicum.</title>
        <authorList>
            <person name="Liu F."/>
            <person name="Lu J."/>
            <person name="Hu W."/>
            <person name="Wang S.Y."/>
            <person name="Cui S.J."/>
            <person name="Chi M."/>
            <person name="Yan Q."/>
            <person name="Wang X.R."/>
            <person name="Song H.D."/>
            <person name="Xu X.N."/>
            <person name="Wang J.J."/>
            <person name="Zhang X.L."/>
            <person name="Zhang X."/>
            <person name="Wang Z.Q."/>
            <person name="Xue C.L."/>
            <person name="Brindley P.J."/>
            <person name="McManus D.P."/>
            <person name="Yang P.Y."/>
            <person name="Feng Z."/>
            <person name="Chen Z."/>
            <person name="Han Z.G."/>
        </authorList>
    </citation>
    <scope>NUCLEOTIDE SEQUENCE</scope>
</reference>
<dbReference type="AlphaFoldDB" id="Q5DEZ5"/>
<protein>
    <submittedName>
        <fullName evidence="2">SJCHGC09356 protein</fullName>
    </submittedName>
</protein>
<dbReference type="Gene3D" id="3.40.140.100">
    <property type="entry name" value="Ubiquitin-like modifier-activating enzyme ATG7 C-terminal domain"/>
    <property type="match status" value="1"/>
</dbReference>
<evidence type="ECO:0000313" key="2">
    <source>
        <dbReference type="EMBL" id="AAW25611.1"/>
    </source>
</evidence>
<dbReference type="InterPro" id="IPR042523">
    <property type="entry name" value="Atg7_N_2"/>
</dbReference>